<dbReference type="RefSeq" id="WP_008067387.1">
    <property type="nucleotide sequence ID" value="NZ_AQWK01000006.1"/>
</dbReference>
<dbReference type="eggNOG" id="COG3182">
    <property type="taxonomic scope" value="Bacteria"/>
</dbReference>
<protein>
    <recommendedName>
        <fullName evidence="4">PepSY-associated TM helix domain-containing protein</fullName>
    </recommendedName>
</protein>
<dbReference type="STRING" id="983920.Y88_0150"/>
<feature type="transmembrane region" description="Helical" evidence="1">
    <location>
        <begin position="163"/>
        <end position="184"/>
    </location>
</feature>
<sequence length="419" mass="46238">MVRPTVSRATWVLLHRWAGLTLALFLSIAGLTGMALAWEDTLESWTAPALLLAPEPTPGAPMLDPLDLRARALARHPGMTANFLPLTVEPGHALRLRMTWAPAPGTRQAHQAAPDWDELFIDPYTGRELGHRRWGDITQGSVNLLPFLYRLHYSLLLGTPGQLAMGIAALIWTLDCFIGFYLTLPVRPASARPGSASWWHRWKPSWKVRRRARGHKLTFDLHRAGGLWVWPVLLVLAWSSVSFNLPQVYAPVMALAGQKDERALLASLHRHAPAATPVMDFGTAARVGMRLALRGPTPPLADGTSWLWHVPTAGAYVYGFTTSGDIPDEGSGSRLAFDDRTGAALHFGTPDTTPAANRFTDWIVALHMARVFGWPWRVFMTVIGAAVTMLSVTGILLWARKRSARLRSANLHSPPQQRS</sequence>
<dbReference type="Pfam" id="PF03929">
    <property type="entry name" value="PepSY_TM"/>
    <property type="match status" value="1"/>
</dbReference>
<dbReference type="HOGENOM" id="CLU_031962_4_0_5"/>
<dbReference type="OrthoDB" id="6307929at2"/>
<dbReference type="AlphaFoldDB" id="F1ZB35"/>
<evidence type="ECO:0008006" key="4">
    <source>
        <dbReference type="Google" id="ProtNLM"/>
    </source>
</evidence>
<reference evidence="2 3" key="1">
    <citation type="journal article" date="2012" name="J. Bacteriol.">
        <title>Draft Genome Sequence of Novosphingobium nitrogenifigens Y88T.</title>
        <authorList>
            <person name="Strabala T.J."/>
            <person name="Macdonald L."/>
            <person name="Liu V."/>
            <person name="Smit A.M."/>
        </authorList>
    </citation>
    <scope>NUCLEOTIDE SEQUENCE [LARGE SCALE GENOMIC DNA]</scope>
    <source>
        <strain evidence="2 3">DSM 19370</strain>
    </source>
</reference>
<accession>F1ZB35</accession>
<dbReference type="InterPro" id="IPR005625">
    <property type="entry name" value="PepSY-ass_TM"/>
</dbReference>
<keyword evidence="1" id="KW-0812">Transmembrane</keyword>
<name>F1ZB35_9SPHN</name>
<feature type="transmembrane region" description="Helical" evidence="1">
    <location>
        <begin position="378"/>
        <end position="399"/>
    </location>
</feature>
<dbReference type="PANTHER" id="PTHR34219">
    <property type="entry name" value="IRON-REGULATED INNER MEMBRANE PROTEIN-RELATED"/>
    <property type="match status" value="1"/>
</dbReference>
<organism evidence="2 3">
    <name type="scientific">Novosphingobium nitrogenifigens DSM 19370</name>
    <dbReference type="NCBI Taxonomy" id="983920"/>
    <lineage>
        <taxon>Bacteria</taxon>
        <taxon>Pseudomonadati</taxon>
        <taxon>Pseudomonadota</taxon>
        <taxon>Alphaproteobacteria</taxon>
        <taxon>Sphingomonadales</taxon>
        <taxon>Sphingomonadaceae</taxon>
        <taxon>Novosphingobium</taxon>
    </lineage>
</organism>
<feature type="transmembrane region" description="Helical" evidence="1">
    <location>
        <begin position="221"/>
        <end position="241"/>
    </location>
</feature>
<keyword evidence="1" id="KW-0472">Membrane</keyword>
<proteinExistence type="predicted"/>
<dbReference type="Proteomes" id="UP000004728">
    <property type="component" value="Unassembled WGS sequence"/>
</dbReference>
<dbReference type="EMBL" id="AEWJ01000044">
    <property type="protein sequence ID" value="EGD58098.1"/>
    <property type="molecule type" value="Genomic_DNA"/>
</dbReference>
<comment type="caution">
    <text evidence="2">The sequence shown here is derived from an EMBL/GenBank/DDBJ whole genome shotgun (WGS) entry which is preliminary data.</text>
</comment>
<evidence type="ECO:0000256" key="1">
    <source>
        <dbReference type="SAM" id="Phobius"/>
    </source>
</evidence>
<evidence type="ECO:0000313" key="3">
    <source>
        <dbReference type="Proteomes" id="UP000004728"/>
    </source>
</evidence>
<keyword evidence="3" id="KW-1185">Reference proteome</keyword>
<gene>
    <name evidence="2" type="ORF">Y88_0150</name>
</gene>
<dbReference type="InParanoid" id="F1ZB35"/>
<evidence type="ECO:0000313" key="2">
    <source>
        <dbReference type="EMBL" id="EGD58098.1"/>
    </source>
</evidence>
<dbReference type="PANTHER" id="PTHR34219:SF5">
    <property type="entry name" value="BLR4505 PROTEIN"/>
    <property type="match status" value="1"/>
</dbReference>
<keyword evidence="1" id="KW-1133">Transmembrane helix</keyword>